<dbReference type="AlphaFoldDB" id="A0A843VWL3"/>
<comment type="caution">
    <text evidence="2">The sequence shown here is derived from an EMBL/GenBank/DDBJ whole genome shotgun (WGS) entry which is preliminary data.</text>
</comment>
<sequence length="178" mass="19797">MAPKQTPRRGAKTRAAAKSIVIEEPQPERRSKFRHDPSKRKGDVTPSGTPSKRGRVSSISKGKSPMPSRHPRRKLLPDSSDSSEEDSSSESSDSSEAQVVTPSQVATEGRSILKPRAVALDDEALANAFPELIPLFQFQGWLKFISEFRILYPRLVQEFYLNMVDDPEGFKSEVKGKS</sequence>
<organism evidence="2 3">
    <name type="scientific">Colocasia esculenta</name>
    <name type="common">Wild taro</name>
    <name type="synonym">Arum esculentum</name>
    <dbReference type="NCBI Taxonomy" id="4460"/>
    <lineage>
        <taxon>Eukaryota</taxon>
        <taxon>Viridiplantae</taxon>
        <taxon>Streptophyta</taxon>
        <taxon>Embryophyta</taxon>
        <taxon>Tracheophyta</taxon>
        <taxon>Spermatophyta</taxon>
        <taxon>Magnoliopsida</taxon>
        <taxon>Liliopsida</taxon>
        <taxon>Araceae</taxon>
        <taxon>Aroideae</taxon>
        <taxon>Colocasieae</taxon>
        <taxon>Colocasia</taxon>
    </lineage>
</organism>
<dbReference type="Proteomes" id="UP000652761">
    <property type="component" value="Unassembled WGS sequence"/>
</dbReference>
<evidence type="ECO:0000313" key="3">
    <source>
        <dbReference type="Proteomes" id="UP000652761"/>
    </source>
</evidence>
<feature type="compositionally biased region" description="Basic and acidic residues" evidence="1">
    <location>
        <begin position="26"/>
        <end position="43"/>
    </location>
</feature>
<feature type="region of interest" description="Disordered" evidence="1">
    <location>
        <begin position="1"/>
        <end position="108"/>
    </location>
</feature>
<gene>
    <name evidence="2" type="ORF">Taro_036156</name>
</gene>
<name>A0A843VWL3_COLES</name>
<feature type="compositionally biased region" description="Polar residues" evidence="1">
    <location>
        <begin position="97"/>
        <end position="106"/>
    </location>
</feature>
<keyword evidence="3" id="KW-1185">Reference proteome</keyword>
<protein>
    <submittedName>
        <fullName evidence="2">Uncharacterized protein</fullName>
    </submittedName>
</protein>
<dbReference type="EMBL" id="NMUH01003022">
    <property type="protein sequence ID" value="MQM03373.1"/>
    <property type="molecule type" value="Genomic_DNA"/>
</dbReference>
<evidence type="ECO:0000256" key="1">
    <source>
        <dbReference type="SAM" id="MobiDB-lite"/>
    </source>
</evidence>
<evidence type="ECO:0000313" key="2">
    <source>
        <dbReference type="EMBL" id="MQM03373.1"/>
    </source>
</evidence>
<proteinExistence type="predicted"/>
<accession>A0A843VWL3</accession>
<reference evidence="2" key="1">
    <citation type="submission" date="2017-07" db="EMBL/GenBank/DDBJ databases">
        <title>Taro Niue Genome Assembly and Annotation.</title>
        <authorList>
            <person name="Atibalentja N."/>
            <person name="Keating K."/>
            <person name="Fields C.J."/>
        </authorList>
    </citation>
    <scope>NUCLEOTIDE SEQUENCE</scope>
    <source>
        <strain evidence="2">Niue_2</strain>
        <tissue evidence="2">Leaf</tissue>
    </source>
</reference>
<dbReference type="OrthoDB" id="848707at2759"/>
<feature type="compositionally biased region" description="Basic residues" evidence="1">
    <location>
        <begin position="1"/>
        <end position="12"/>
    </location>
</feature>